<proteinExistence type="predicted"/>
<evidence type="ECO:0000313" key="1">
    <source>
        <dbReference type="EMBL" id="KPX90201.1"/>
    </source>
</evidence>
<dbReference type="RefSeq" id="WP_054991697.1">
    <property type="nucleotide sequence ID" value="NZ_LJQT01000196.1"/>
</dbReference>
<dbReference type="Proteomes" id="UP000050455">
    <property type="component" value="Unassembled WGS sequence"/>
</dbReference>
<gene>
    <name evidence="1" type="ORF">ALO64_200148</name>
</gene>
<dbReference type="EMBL" id="LJQT01000196">
    <property type="protein sequence ID" value="KPX90201.1"/>
    <property type="molecule type" value="Genomic_DNA"/>
</dbReference>
<sequence length="103" mass="11170">MDEQTLFGLMAIAEEQQKAVDTALSKLAIRQIELDALIVRASTAAVAIEQASQSAANTIQKATQSAVEQGIKAALERVSEQTRSTLGQALIRLQMRSRRSQSE</sequence>
<evidence type="ECO:0000313" key="2">
    <source>
        <dbReference type="Proteomes" id="UP000050455"/>
    </source>
</evidence>
<dbReference type="AlphaFoldDB" id="A0A0P9VUY8"/>
<dbReference type="PATRIC" id="fig|86176.4.peg.3662"/>
<reference evidence="1 2" key="1">
    <citation type="submission" date="2015-09" db="EMBL/GenBank/DDBJ databases">
        <title>Genome announcement of multiple Pseudomonas syringae strains.</title>
        <authorList>
            <person name="Thakur S."/>
            <person name="Wang P.W."/>
            <person name="Gong Y."/>
            <person name="Weir B.S."/>
            <person name="Guttman D.S."/>
        </authorList>
    </citation>
    <scope>NUCLEOTIDE SEQUENCE [LARGE SCALE GENOMIC DNA]</scope>
    <source>
        <strain evidence="1 2">ICMP6289</strain>
    </source>
</reference>
<comment type="caution">
    <text evidence="1">The sequence shown here is derived from an EMBL/GenBank/DDBJ whole genome shotgun (WGS) entry which is preliminary data.</text>
</comment>
<keyword evidence="2" id="KW-1185">Reference proteome</keyword>
<organism evidence="1 2">
    <name type="scientific">Pseudomonas meliae</name>
    <dbReference type="NCBI Taxonomy" id="86176"/>
    <lineage>
        <taxon>Bacteria</taxon>
        <taxon>Pseudomonadati</taxon>
        <taxon>Pseudomonadota</taxon>
        <taxon>Gammaproteobacteria</taxon>
        <taxon>Pseudomonadales</taxon>
        <taxon>Pseudomonadaceae</taxon>
        <taxon>Pseudomonas</taxon>
    </lineage>
</organism>
<protein>
    <submittedName>
        <fullName evidence="1">Uncharacterized protein</fullName>
    </submittedName>
</protein>
<name>A0A0P9VUY8_9PSED</name>
<accession>A0A0P9VUY8</accession>